<evidence type="ECO:0000256" key="5">
    <source>
        <dbReference type="ARBA" id="ARBA00022989"/>
    </source>
</evidence>
<dbReference type="GO" id="GO:0055085">
    <property type="term" value="P:transmembrane transport"/>
    <property type="evidence" value="ECO:0007669"/>
    <property type="project" value="InterPro"/>
</dbReference>
<dbReference type="PANTHER" id="PTHR30465">
    <property type="entry name" value="INNER MEMBRANE ABC TRANSPORTER"/>
    <property type="match status" value="1"/>
</dbReference>
<dbReference type="AlphaFoldDB" id="A0A3R5YJV0"/>
<evidence type="ECO:0000256" key="4">
    <source>
        <dbReference type="ARBA" id="ARBA00022692"/>
    </source>
</evidence>
<keyword evidence="3" id="KW-1003">Cell membrane</keyword>
<comment type="subcellular location">
    <subcellularLocation>
        <location evidence="1 7">Cell membrane</location>
        <topology evidence="1 7">Multi-pass membrane protein</topology>
    </subcellularLocation>
</comment>
<dbReference type="Pfam" id="PF19300">
    <property type="entry name" value="BPD_transp_1_N"/>
    <property type="match status" value="1"/>
</dbReference>
<feature type="transmembrane region" description="Helical" evidence="7">
    <location>
        <begin position="191"/>
        <end position="209"/>
    </location>
</feature>
<accession>A0A3R5YJV0</accession>
<keyword evidence="6 7" id="KW-0472">Membrane</keyword>
<dbReference type="SUPFAM" id="SSF161098">
    <property type="entry name" value="MetI-like"/>
    <property type="match status" value="1"/>
</dbReference>
<dbReference type="Proteomes" id="UP000285820">
    <property type="component" value="Unassembled WGS sequence"/>
</dbReference>
<keyword evidence="5 7" id="KW-1133">Transmembrane helix</keyword>
<feature type="transmembrane region" description="Helical" evidence="7">
    <location>
        <begin position="151"/>
        <end position="171"/>
    </location>
</feature>
<protein>
    <submittedName>
        <fullName evidence="9">ABC transporter permease</fullName>
    </submittedName>
</protein>
<feature type="domain" description="ABC transmembrane type-1" evidence="8">
    <location>
        <begin position="103"/>
        <end position="310"/>
    </location>
</feature>
<dbReference type="RefSeq" id="WP_118125954.1">
    <property type="nucleotide sequence ID" value="NZ_QRUN01000009.1"/>
</dbReference>
<feature type="transmembrane region" description="Helical" evidence="7">
    <location>
        <begin position="107"/>
        <end position="130"/>
    </location>
</feature>
<dbReference type="Pfam" id="PF00528">
    <property type="entry name" value="BPD_transp_1"/>
    <property type="match status" value="1"/>
</dbReference>
<dbReference type="Gene3D" id="1.10.3720.10">
    <property type="entry name" value="MetI-like"/>
    <property type="match status" value="1"/>
</dbReference>
<feature type="transmembrane region" description="Helical" evidence="7">
    <location>
        <begin position="14"/>
        <end position="32"/>
    </location>
</feature>
<feature type="transmembrane region" description="Helical" evidence="7">
    <location>
        <begin position="291"/>
        <end position="310"/>
    </location>
</feature>
<name>A0A3R5YJV0_9FIRM</name>
<feature type="transmembrane region" description="Helical" evidence="7">
    <location>
        <begin position="249"/>
        <end position="271"/>
    </location>
</feature>
<evidence type="ECO:0000256" key="6">
    <source>
        <dbReference type="ARBA" id="ARBA00023136"/>
    </source>
</evidence>
<reference evidence="9 10" key="1">
    <citation type="submission" date="2018-08" db="EMBL/GenBank/DDBJ databases">
        <title>A genome reference for cultivated species of the human gut microbiota.</title>
        <authorList>
            <person name="Zou Y."/>
            <person name="Xue W."/>
            <person name="Luo G."/>
        </authorList>
    </citation>
    <scope>NUCLEOTIDE SEQUENCE [LARGE SCALE GENOMIC DNA]</scope>
    <source>
        <strain evidence="9 10">AF24-4</strain>
    </source>
</reference>
<dbReference type="PANTHER" id="PTHR30465:SF0">
    <property type="entry name" value="OLIGOPEPTIDE TRANSPORT SYSTEM PERMEASE PROTEIN APPB"/>
    <property type="match status" value="1"/>
</dbReference>
<evidence type="ECO:0000256" key="1">
    <source>
        <dbReference type="ARBA" id="ARBA00004651"/>
    </source>
</evidence>
<keyword evidence="2 7" id="KW-0813">Transport</keyword>
<gene>
    <name evidence="9" type="ORF">DWY29_08315</name>
</gene>
<evidence type="ECO:0000256" key="2">
    <source>
        <dbReference type="ARBA" id="ARBA00022448"/>
    </source>
</evidence>
<evidence type="ECO:0000256" key="7">
    <source>
        <dbReference type="RuleBase" id="RU363032"/>
    </source>
</evidence>
<evidence type="ECO:0000256" key="3">
    <source>
        <dbReference type="ARBA" id="ARBA00022475"/>
    </source>
</evidence>
<evidence type="ECO:0000313" key="10">
    <source>
        <dbReference type="Proteomes" id="UP000285820"/>
    </source>
</evidence>
<comment type="caution">
    <text evidence="9">The sequence shown here is derived from an EMBL/GenBank/DDBJ whole genome shotgun (WGS) entry which is preliminary data.</text>
</comment>
<evidence type="ECO:0000259" key="8">
    <source>
        <dbReference type="PROSITE" id="PS50928"/>
    </source>
</evidence>
<dbReference type="GO" id="GO:0005886">
    <property type="term" value="C:plasma membrane"/>
    <property type="evidence" value="ECO:0007669"/>
    <property type="project" value="UniProtKB-SubCell"/>
</dbReference>
<sequence length="323" mass="36642">MSKKEIGIYIIKKILLFLASIFLLSVIVFYISRLAPGDPLVSYYGERVEKMSPEEHDWAMEKLGLNESVSVQYVKWLSNAFHGEFGISYKYKMDVLEVISGRVGNTMLLGGIGFVLIFTLALLLGILCAWHEEKWLDKIICQVGTVTSCIPEFWFSLVLILFFAVELHILPSSGAYTIGKEKDTADRIQHLILPVTVVVMGHLWYYAYMIRNTILEEVRADYVLLAKSKGLTKNKILFHHCLRNIIPSYLSIMAISVPHILGGTYIVETVFSYPGLGTLAYESARYKDYNLLMVLCILTGIVVVVCNMIAQTINERIDPRIRQ</sequence>
<evidence type="ECO:0000313" key="9">
    <source>
        <dbReference type="EMBL" id="RGR68543.1"/>
    </source>
</evidence>
<keyword evidence="4 7" id="KW-0812">Transmembrane</keyword>
<dbReference type="EMBL" id="QRUN01000009">
    <property type="protein sequence ID" value="RGR68543.1"/>
    <property type="molecule type" value="Genomic_DNA"/>
</dbReference>
<organism evidence="9 10">
    <name type="scientific">Roseburia inulinivorans</name>
    <dbReference type="NCBI Taxonomy" id="360807"/>
    <lineage>
        <taxon>Bacteria</taxon>
        <taxon>Bacillati</taxon>
        <taxon>Bacillota</taxon>
        <taxon>Clostridia</taxon>
        <taxon>Lachnospirales</taxon>
        <taxon>Lachnospiraceae</taxon>
        <taxon>Roseburia</taxon>
    </lineage>
</organism>
<dbReference type="CDD" id="cd06261">
    <property type="entry name" value="TM_PBP2"/>
    <property type="match status" value="1"/>
</dbReference>
<comment type="similarity">
    <text evidence="7">Belongs to the binding-protein-dependent transport system permease family.</text>
</comment>
<proteinExistence type="inferred from homology"/>
<dbReference type="InterPro" id="IPR045621">
    <property type="entry name" value="BPD_transp_1_N"/>
</dbReference>
<dbReference type="InterPro" id="IPR000515">
    <property type="entry name" value="MetI-like"/>
</dbReference>
<dbReference type="PROSITE" id="PS50928">
    <property type="entry name" value="ABC_TM1"/>
    <property type="match status" value="1"/>
</dbReference>
<dbReference type="InterPro" id="IPR035906">
    <property type="entry name" value="MetI-like_sf"/>
</dbReference>